<evidence type="ECO:0000313" key="7">
    <source>
        <dbReference type="Proteomes" id="UP000233618"/>
    </source>
</evidence>
<dbReference type="PANTHER" id="PTHR42852:SF6">
    <property type="entry name" value="THIOL:DISULFIDE INTERCHANGE PROTEIN DSBE"/>
    <property type="match status" value="1"/>
</dbReference>
<evidence type="ECO:0000259" key="5">
    <source>
        <dbReference type="PROSITE" id="PS51352"/>
    </source>
</evidence>
<organism evidence="6 7">
    <name type="scientific">Labilibaculum manganireducens</name>
    <dbReference type="NCBI Taxonomy" id="1940525"/>
    <lineage>
        <taxon>Bacteria</taxon>
        <taxon>Pseudomonadati</taxon>
        <taxon>Bacteroidota</taxon>
        <taxon>Bacteroidia</taxon>
        <taxon>Marinilabiliales</taxon>
        <taxon>Marinifilaceae</taxon>
        <taxon>Labilibaculum</taxon>
    </lineage>
</organism>
<dbReference type="Proteomes" id="UP000233618">
    <property type="component" value="Unassembled WGS sequence"/>
</dbReference>
<evidence type="ECO:0000256" key="2">
    <source>
        <dbReference type="ARBA" id="ARBA00022748"/>
    </source>
</evidence>
<dbReference type="PROSITE" id="PS51352">
    <property type="entry name" value="THIOREDOXIN_2"/>
    <property type="match status" value="1"/>
</dbReference>
<protein>
    <recommendedName>
        <fullName evidence="5">Thioredoxin domain-containing protein</fullName>
    </recommendedName>
</protein>
<dbReference type="InterPro" id="IPR036249">
    <property type="entry name" value="Thioredoxin-like_sf"/>
</dbReference>
<dbReference type="SUPFAM" id="SSF52833">
    <property type="entry name" value="Thioredoxin-like"/>
    <property type="match status" value="1"/>
</dbReference>
<dbReference type="InterPro" id="IPR013766">
    <property type="entry name" value="Thioredoxin_domain"/>
</dbReference>
<comment type="caution">
    <text evidence="6">The sequence shown here is derived from an EMBL/GenBank/DDBJ whole genome shotgun (WGS) entry which is preliminary data.</text>
</comment>
<dbReference type="EMBL" id="MVDE01000030">
    <property type="protein sequence ID" value="PKQ63283.1"/>
    <property type="molecule type" value="Genomic_DNA"/>
</dbReference>
<evidence type="ECO:0000313" key="6">
    <source>
        <dbReference type="EMBL" id="PKQ63283.1"/>
    </source>
</evidence>
<dbReference type="InterPro" id="IPR013740">
    <property type="entry name" value="Redoxin"/>
</dbReference>
<keyword evidence="7" id="KW-1185">Reference proteome</keyword>
<evidence type="ECO:0000256" key="3">
    <source>
        <dbReference type="ARBA" id="ARBA00023157"/>
    </source>
</evidence>
<feature type="domain" description="Thioredoxin" evidence="5">
    <location>
        <begin position="308"/>
        <end position="448"/>
    </location>
</feature>
<proteinExistence type="predicted"/>
<dbReference type="Pfam" id="PF08534">
    <property type="entry name" value="Redoxin"/>
    <property type="match status" value="1"/>
</dbReference>
<sequence length="448" mass="51565">MGRYILLLGVFLSFCVQVFSADVHVRGYNFSSSDGNITIQKETAVNEFNQEVEKIVQIDQEGFFEVTLQISKPEFWSVEGASLFLVPGENLDITFDKGTHIYSFKGKTMDECTFLSANRNNIYVDLSFLDGGKNVRESFEETKKVIDAIGAEKLSALTQTAGLDENFVKIQINSIKAHWVNSYLNYYMFSKDYEQDGMGNEYKTGSGRKFIESIRELVEPVIKDVVADSYIDLFDIRWVVDRCMKDGLTSFPEKSIWVELYTVKSFLKKFQDGVSSELISEARERLATLTREDFALILKPAIEKVEILQSGKPAIDLRLEDVDGKEVNLSDYKGKLIYLDFWATWCGPCKKEYPFFIKLKEKYEDVIFISISTDRKRESWLKAMQRKEKTDVLQYHASRENTLSQLIEWNISLIPRFILIDKDFNIVDAFAPRPSDEGIEPLLNKLLN</sequence>
<dbReference type="CDD" id="cd02966">
    <property type="entry name" value="TlpA_like_family"/>
    <property type="match status" value="1"/>
</dbReference>
<dbReference type="GO" id="GO:0030313">
    <property type="term" value="C:cell envelope"/>
    <property type="evidence" value="ECO:0007669"/>
    <property type="project" value="UniProtKB-SubCell"/>
</dbReference>
<dbReference type="GO" id="GO:0017004">
    <property type="term" value="P:cytochrome complex assembly"/>
    <property type="evidence" value="ECO:0007669"/>
    <property type="project" value="UniProtKB-KW"/>
</dbReference>
<dbReference type="RefSeq" id="WP_101310920.1">
    <property type="nucleotide sequence ID" value="NZ_MVDE01000030.1"/>
</dbReference>
<keyword evidence="2" id="KW-0201">Cytochrome c-type biogenesis</keyword>
<accession>A0A2N3HZ64</accession>
<name>A0A2N3HZ64_9BACT</name>
<dbReference type="PANTHER" id="PTHR42852">
    <property type="entry name" value="THIOL:DISULFIDE INTERCHANGE PROTEIN DSBE"/>
    <property type="match status" value="1"/>
</dbReference>
<dbReference type="AlphaFoldDB" id="A0A2N3HZ64"/>
<dbReference type="Gene3D" id="3.40.30.10">
    <property type="entry name" value="Glutaredoxin"/>
    <property type="match status" value="1"/>
</dbReference>
<dbReference type="GO" id="GO:0016491">
    <property type="term" value="F:oxidoreductase activity"/>
    <property type="evidence" value="ECO:0007669"/>
    <property type="project" value="InterPro"/>
</dbReference>
<reference evidence="6 7" key="1">
    <citation type="journal article" date="2017" name="Front. Microbiol.">
        <title>Labilibaculum manganireducens gen. nov., sp. nov. and Labilibaculum filiforme sp. nov., Novel Bacteroidetes Isolated from Subsurface Sediments of the Baltic Sea.</title>
        <authorList>
            <person name="Vandieken V."/>
            <person name="Marshall I.P."/>
            <person name="Niemann H."/>
            <person name="Engelen B."/>
            <person name="Cypionka H."/>
        </authorList>
    </citation>
    <scope>NUCLEOTIDE SEQUENCE [LARGE SCALE GENOMIC DNA]</scope>
    <source>
        <strain evidence="6 7">59.10-2M</strain>
    </source>
</reference>
<evidence type="ECO:0000256" key="4">
    <source>
        <dbReference type="ARBA" id="ARBA00023284"/>
    </source>
</evidence>
<evidence type="ECO:0000256" key="1">
    <source>
        <dbReference type="ARBA" id="ARBA00004196"/>
    </source>
</evidence>
<keyword evidence="3" id="KW-1015">Disulfide bond</keyword>
<dbReference type="InterPro" id="IPR050553">
    <property type="entry name" value="Thioredoxin_ResA/DsbE_sf"/>
</dbReference>
<keyword evidence="4" id="KW-0676">Redox-active center</keyword>
<gene>
    <name evidence="6" type="ORF">BZG01_16310</name>
</gene>
<comment type="subcellular location">
    <subcellularLocation>
        <location evidence="1">Cell envelope</location>
    </subcellularLocation>
</comment>